<keyword evidence="4" id="KW-1185">Reference proteome</keyword>
<feature type="signal peptide" evidence="1">
    <location>
        <begin position="1"/>
        <end position="17"/>
    </location>
</feature>
<dbReference type="Proteomes" id="UP000018208">
    <property type="component" value="Unassembled WGS sequence"/>
</dbReference>
<dbReference type="EMBL" id="KI546090">
    <property type="protein sequence ID" value="EST45590.1"/>
    <property type="molecule type" value="Genomic_DNA"/>
</dbReference>
<evidence type="ECO:0000313" key="3">
    <source>
        <dbReference type="EMBL" id="KAH0577083.1"/>
    </source>
</evidence>
<evidence type="ECO:0000313" key="2">
    <source>
        <dbReference type="EMBL" id="EST45590.1"/>
    </source>
</evidence>
<dbReference type="EMBL" id="AUWU02000001">
    <property type="protein sequence ID" value="KAH0577083.1"/>
    <property type="molecule type" value="Genomic_DNA"/>
</dbReference>
<name>V6LLM4_9EUKA</name>
<accession>V6LLM4</accession>
<keyword evidence="1" id="KW-0732">Signal</keyword>
<organism evidence="2">
    <name type="scientific">Spironucleus salmonicida</name>
    <dbReference type="NCBI Taxonomy" id="348837"/>
    <lineage>
        <taxon>Eukaryota</taxon>
        <taxon>Metamonada</taxon>
        <taxon>Diplomonadida</taxon>
        <taxon>Hexamitidae</taxon>
        <taxon>Hexamitinae</taxon>
        <taxon>Spironucleus</taxon>
    </lineage>
</organism>
<dbReference type="VEuPathDB" id="GiardiaDB:SS50377_20432"/>
<reference evidence="2 3" key="1">
    <citation type="journal article" date="2014" name="PLoS Genet.">
        <title>The Genome of Spironucleus salmonicida Highlights a Fish Pathogen Adapted to Fluctuating Environments.</title>
        <authorList>
            <person name="Xu F."/>
            <person name="Jerlstrom-Hultqvist J."/>
            <person name="Einarsson E."/>
            <person name="Astvaldsson A."/>
            <person name="Svard S.G."/>
            <person name="Andersson J.O."/>
        </authorList>
    </citation>
    <scope>NUCLEOTIDE SEQUENCE</scope>
    <source>
        <strain evidence="3">ATCC 50377</strain>
    </source>
</reference>
<evidence type="ECO:0000313" key="4">
    <source>
        <dbReference type="Proteomes" id="UP000018208"/>
    </source>
</evidence>
<sequence>MLHILLPLLMQVPITVKRITHVQDKSVRFPARNYDGEPLQTQFYPICIAPDTPLTDPNCLLRVELVPAATTSVVASFRLNSDFALLFCQHFGCADHEHLHNAAHSEFIRLHIAAADEIWVRQAVHFLFANLQHPLRNGCYNYALEQGEVILKSSAITGCMGVLLLLGQLPILDGWKHLGTALVAFLWNFHFQLWVEWSGPISGVLALVVLWNERGKYWKLGASGRYCALWENFKRHRATRTSLHALDRPKALVVIVKKAADSSVENIDIVHGKSIVREYNGSGE</sequence>
<feature type="chain" id="PRO_5004749208" evidence="1">
    <location>
        <begin position="18"/>
        <end position="284"/>
    </location>
</feature>
<protein>
    <submittedName>
        <fullName evidence="2">Uncharacterized protein</fullName>
    </submittedName>
</protein>
<gene>
    <name evidence="2" type="ORF">SS50377_14436</name>
    <name evidence="3" type="ORF">SS50377_20432</name>
</gene>
<evidence type="ECO:0000256" key="1">
    <source>
        <dbReference type="SAM" id="SignalP"/>
    </source>
</evidence>
<proteinExistence type="predicted"/>
<reference evidence="3" key="2">
    <citation type="submission" date="2020-12" db="EMBL/GenBank/DDBJ databases">
        <title>New Spironucleus salmonicida genome in near-complete chromosomes.</title>
        <authorList>
            <person name="Xu F."/>
            <person name="Kurt Z."/>
            <person name="Jimenez-Gonzalez A."/>
            <person name="Astvaldsson A."/>
            <person name="Andersson J.O."/>
            <person name="Svard S.G."/>
        </authorList>
    </citation>
    <scope>NUCLEOTIDE SEQUENCE</scope>
    <source>
        <strain evidence="3">ATCC 50377</strain>
    </source>
</reference>
<dbReference type="AlphaFoldDB" id="V6LLM4"/>